<dbReference type="InterPro" id="IPR036390">
    <property type="entry name" value="WH_DNA-bd_sf"/>
</dbReference>
<dbReference type="OrthoDB" id="9798835at2"/>
<proteinExistence type="predicted"/>
<accession>A0A2T1GN60</accession>
<gene>
    <name evidence="2" type="ORF">C7B77_01090</name>
</gene>
<keyword evidence="3" id="KW-1185">Reference proteome</keyword>
<feature type="domain" description="HTH arsR-type" evidence="1">
    <location>
        <begin position="1"/>
        <end position="94"/>
    </location>
</feature>
<dbReference type="Pfam" id="PF12840">
    <property type="entry name" value="HTH_20"/>
    <property type="match status" value="1"/>
</dbReference>
<dbReference type="PANTHER" id="PTHR38600:SF2">
    <property type="entry name" value="SLL0088 PROTEIN"/>
    <property type="match status" value="1"/>
</dbReference>
<dbReference type="InterPro" id="IPR036388">
    <property type="entry name" value="WH-like_DNA-bd_sf"/>
</dbReference>
<dbReference type="PROSITE" id="PS50987">
    <property type="entry name" value="HTH_ARSR_2"/>
    <property type="match status" value="1"/>
</dbReference>
<evidence type="ECO:0000313" key="3">
    <source>
        <dbReference type="Proteomes" id="UP000238937"/>
    </source>
</evidence>
<evidence type="ECO:0000259" key="1">
    <source>
        <dbReference type="PROSITE" id="PS50987"/>
    </source>
</evidence>
<dbReference type="GO" id="GO:0003700">
    <property type="term" value="F:DNA-binding transcription factor activity"/>
    <property type="evidence" value="ECO:0007669"/>
    <property type="project" value="InterPro"/>
</dbReference>
<dbReference type="SMART" id="SM00418">
    <property type="entry name" value="HTH_ARSR"/>
    <property type="match status" value="1"/>
</dbReference>
<dbReference type="EMBL" id="PVWO01000007">
    <property type="protein sequence ID" value="PSB59353.1"/>
    <property type="molecule type" value="Genomic_DNA"/>
</dbReference>
<dbReference type="AlphaFoldDB" id="A0A2T1GN60"/>
<dbReference type="Proteomes" id="UP000238937">
    <property type="component" value="Unassembled WGS sequence"/>
</dbReference>
<dbReference type="Gene3D" id="1.10.10.10">
    <property type="entry name" value="Winged helix-like DNA-binding domain superfamily/Winged helix DNA-binding domain"/>
    <property type="match status" value="1"/>
</dbReference>
<dbReference type="PRINTS" id="PR00778">
    <property type="entry name" value="HTHARSR"/>
</dbReference>
<protein>
    <submittedName>
        <fullName evidence="2">Transcriptional regulator</fullName>
    </submittedName>
</protein>
<dbReference type="RefSeq" id="WP_106299479.1">
    <property type="nucleotide sequence ID" value="NZ_PVWO01000007.1"/>
</dbReference>
<dbReference type="InterPro" id="IPR011991">
    <property type="entry name" value="ArsR-like_HTH"/>
</dbReference>
<comment type="caution">
    <text evidence="2">The sequence shown here is derived from an EMBL/GenBank/DDBJ whole genome shotgun (WGS) entry which is preliminary data.</text>
</comment>
<dbReference type="PANTHER" id="PTHR38600">
    <property type="entry name" value="TRANSCRIPTIONAL REGULATORY PROTEIN"/>
    <property type="match status" value="1"/>
</dbReference>
<name>A0A2T1GN60_9CYAN</name>
<dbReference type="InterPro" id="IPR001845">
    <property type="entry name" value="HTH_ArsR_DNA-bd_dom"/>
</dbReference>
<reference evidence="2 3" key="1">
    <citation type="submission" date="2018-03" db="EMBL/GenBank/DDBJ databases">
        <title>The ancient ancestry and fast evolution of plastids.</title>
        <authorList>
            <person name="Moore K.R."/>
            <person name="Magnabosco C."/>
            <person name="Momper L."/>
            <person name="Gold D.A."/>
            <person name="Bosak T."/>
            <person name="Fournier G.P."/>
        </authorList>
    </citation>
    <scope>NUCLEOTIDE SEQUENCE [LARGE SCALE GENOMIC DNA]</scope>
    <source>
        <strain evidence="2 3">CCALA 037</strain>
    </source>
</reference>
<sequence>MVESNLALDLIFGALADATRRDILKRVSREEQTISELAQPYATSLAAIAKHVSVLEKAGLVTKRRNGKEKLVRVTPEAIEVAAAHLSEYEKVWGDRFDTLEKLLAEK</sequence>
<dbReference type="NCBIfam" id="NF033788">
    <property type="entry name" value="HTH_metalloreg"/>
    <property type="match status" value="1"/>
</dbReference>
<dbReference type="CDD" id="cd00090">
    <property type="entry name" value="HTH_ARSR"/>
    <property type="match status" value="1"/>
</dbReference>
<dbReference type="SUPFAM" id="SSF46785">
    <property type="entry name" value="Winged helix' DNA-binding domain"/>
    <property type="match status" value="1"/>
</dbReference>
<organism evidence="2 3">
    <name type="scientific">Chamaesiphon polymorphus CCALA 037</name>
    <dbReference type="NCBI Taxonomy" id="2107692"/>
    <lineage>
        <taxon>Bacteria</taxon>
        <taxon>Bacillati</taxon>
        <taxon>Cyanobacteriota</taxon>
        <taxon>Cyanophyceae</taxon>
        <taxon>Gomontiellales</taxon>
        <taxon>Chamaesiphonaceae</taxon>
        <taxon>Chamaesiphon</taxon>
    </lineage>
</organism>
<evidence type="ECO:0000313" key="2">
    <source>
        <dbReference type="EMBL" id="PSB59353.1"/>
    </source>
</evidence>